<dbReference type="PROSITE" id="PS00653">
    <property type="entry name" value="GLYCOSYL_HYDROL_F1_2"/>
    <property type="match status" value="1"/>
</dbReference>
<dbReference type="InterPro" id="IPR017853">
    <property type="entry name" value="GH"/>
</dbReference>
<dbReference type="EMBL" id="OU893338">
    <property type="protein sequence ID" value="CAG9795228.1"/>
    <property type="molecule type" value="Genomic_DNA"/>
</dbReference>
<keyword evidence="5" id="KW-0325">Glycoprotein</keyword>
<dbReference type="GO" id="GO:0008422">
    <property type="term" value="F:beta-glucosidase activity"/>
    <property type="evidence" value="ECO:0007669"/>
    <property type="project" value="TreeGrafter"/>
</dbReference>
<gene>
    <name evidence="11" type="ORF">DIATSA_LOCUS12517</name>
</gene>
<keyword evidence="12" id="KW-1185">Reference proteome</keyword>
<feature type="active site" description="Nucleophile" evidence="7">
    <location>
        <position position="415"/>
    </location>
</feature>
<evidence type="ECO:0000313" key="12">
    <source>
        <dbReference type="Proteomes" id="UP001153714"/>
    </source>
</evidence>
<dbReference type="OrthoDB" id="65569at2759"/>
<dbReference type="GO" id="GO:0005975">
    <property type="term" value="P:carbohydrate metabolic process"/>
    <property type="evidence" value="ECO:0007669"/>
    <property type="project" value="InterPro"/>
</dbReference>
<proteinExistence type="inferred from homology"/>
<dbReference type="SUPFAM" id="SSF51445">
    <property type="entry name" value="(Trans)glycosidases"/>
    <property type="match status" value="1"/>
</dbReference>
<evidence type="ECO:0000256" key="4">
    <source>
        <dbReference type="ARBA" id="ARBA00022801"/>
    </source>
</evidence>
<keyword evidence="10" id="KW-0732">Signal</keyword>
<evidence type="ECO:0000256" key="10">
    <source>
        <dbReference type="SAM" id="SignalP"/>
    </source>
</evidence>
<dbReference type="PANTHER" id="PTHR10353:SF36">
    <property type="entry name" value="LP05116P"/>
    <property type="match status" value="1"/>
</dbReference>
<comment type="subunit">
    <text evidence="2">Homodimer.</text>
</comment>
<dbReference type="AlphaFoldDB" id="A0A9N9REQ5"/>
<evidence type="ECO:0000256" key="9">
    <source>
        <dbReference type="RuleBase" id="RU004468"/>
    </source>
</evidence>
<dbReference type="PRINTS" id="PR00131">
    <property type="entry name" value="GLHYDRLASE1"/>
</dbReference>
<dbReference type="Proteomes" id="UP001153714">
    <property type="component" value="Chromosome 7"/>
</dbReference>
<name>A0A9N9REQ5_9NEOP</name>
<evidence type="ECO:0000256" key="2">
    <source>
        <dbReference type="ARBA" id="ARBA00011738"/>
    </source>
</evidence>
<keyword evidence="4 9" id="KW-0378">Hydrolase</keyword>
<evidence type="ECO:0000256" key="1">
    <source>
        <dbReference type="ARBA" id="ARBA00010838"/>
    </source>
</evidence>
<dbReference type="InterPro" id="IPR033132">
    <property type="entry name" value="GH_1_N_CS"/>
</dbReference>
<feature type="signal peptide" evidence="10">
    <location>
        <begin position="1"/>
        <end position="25"/>
    </location>
</feature>
<keyword evidence="6 9" id="KW-0326">Glycosidase</keyword>
<dbReference type="Gene3D" id="3.20.20.80">
    <property type="entry name" value="Glycosidases"/>
    <property type="match status" value="1"/>
</dbReference>
<dbReference type="InterPro" id="IPR001360">
    <property type="entry name" value="Glyco_hydro_1"/>
</dbReference>
<evidence type="ECO:0000256" key="5">
    <source>
        <dbReference type="ARBA" id="ARBA00023180"/>
    </source>
</evidence>
<reference evidence="11" key="1">
    <citation type="submission" date="2021-12" db="EMBL/GenBank/DDBJ databases">
        <authorList>
            <person name="King R."/>
        </authorList>
    </citation>
    <scope>NUCLEOTIDE SEQUENCE</scope>
</reference>
<dbReference type="PANTHER" id="PTHR10353">
    <property type="entry name" value="GLYCOSYL HYDROLASE"/>
    <property type="match status" value="1"/>
</dbReference>
<evidence type="ECO:0000256" key="7">
    <source>
        <dbReference type="PROSITE-ProRule" id="PRU10055"/>
    </source>
</evidence>
<dbReference type="FunFam" id="3.20.20.80:FF:000013">
    <property type="entry name" value="lactase-phlorizin hydrolase"/>
    <property type="match status" value="1"/>
</dbReference>
<dbReference type="EC" id="3.2.1.21" evidence="3"/>
<comment type="similarity">
    <text evidence="1 8">Belongs to the glycosyl hydrolase 1 family.</text>
</comment>
<dbReference type="InterPro" id="IPR018120">
    <property type="entry name" value="Glyco_hydro_1_AS"/>
</dbReference>
<protein>
    <recommendedName>
        <fullName evidence="3">beta-glucosidase</fullName>
        <ecNumber evidence="3">3.2.1.21</ecNumber>
    </recommendedName>
</protein>
<evidence type="ECO:0000256" key="3">
    <source>
        <dbReference type="ARBA" id="ARBA00012744"/>
    </source>
</evidence>
<evidence type="ECO:0000256" key="8">
    <source>
        <dbReference type="RuleBase" id="RU003690"/>
    </source>
</evidence>
<organism evidence="11 12">
    <name type="scientific">Diatraea saccharalis</name>
    <name type="common">sugarcane borer</name>
    <dbReference type="NCBI Taxonomy" id="40085"/>
    <lineage>
        <taxon>Eukaryota</taxon>
        <taxon>Metazoa</taxon>
        <taxon>Ecdysozoa</taxon>
        <taxon>Arthropoda</taxon>
        <taxon>Hexapoda</taxon>
        <taxon>Insecta</taxon>
        <taxon>Pterygota</taxon>
        <taxon>Neoptera</taxon>
        <taxon>Endopterygota</taxon>
        <taxon>Lepidoptera</taxon>
        <taxon>Glossata</taxon>
        <taxon>Ditrysia</taxon>
        <taxon>Pyraloidea</taxon>
        <taxon>Crambidae</taxon>
        <taxon>Crambinae</taxon>
        <taxon>Diatraea</taxon>
    </lineage>
</organism>
<reference evidence="11" key="2">
    <citation type="submission" date="2022-10" db="EMBL/GenBank/DDBJ databases">
        <authorList>
            <consortium name="ENA_rothamsted_submissions"/>
            <consortium name="culmorum"/>
            <person name="King R."/>
        </authorList>
    </citation>
    <scope>NUCLEOTIDE SEQUENCE</scope>
</reference>
<evidence type="ECO:0000256" key="6">
    <source>
        <dbReference type="ARBA" id="ARBA00023295"/>
    </source>
</evidence>
<dbReference type="Pfam" id="PF00232">
    <property type="entry name" value="Glyco_hydro_1"/>
    <property type="match status" value="1"/>
</dbReference>
<evidence type="ECO:0000313" key="11">
    <source>
        <dbReference type="EMBL" id="CAG9795228.1"/>
    </source>
</evidence>
<feature type="chain" id="PRO_5040180718" description="beta-glucosidase" evidence="10">
    <location>
        <begin position="26"/>
        <end position="519"/>
    </location>
</feature>
<dbReference type="PROSITE" id="PS00572">
    <property type="entry name" value="GLYCOSYL_HYDROL_F1_1"/>
    <property type="match status" value="1"/>
</dbReference>
<accession>A0A9N9REQ5</accession>
<sequence length="519" mass="59764">MQGKSRVAMSAAALTILSLLTLVHGSSESNLYTGVSNYTFSEDFIFGVATAAFQIEGAWNEGGKGESIWDTYLHKNPNFTLDSLNGDVAADSYHKYEEDIAMIESLGVKYYRLSISWPRILPQGTDNYISEDGKKYYRTLFESLLKANITPIVTLFHWDIPTPLMDLGGWTNPKIVDYFEDYARVAFNLFGDLIKIWTTINEPHQHCINGYGNVFFVPALDSHGIGEYLCTHYILLSHARAYRLYHKDFRPHQHGKIGITLDSFGVNPKNESNLDDHIAAEEYLQMHLGLYAHPIFSSTGDYPKFVRNRVDHMSYEQGYTRSRLPYFSEEEIALLKGSSDFFGLNHYTTYLISHCSWDKSWRIPSLDQDNGVCLEQNLTWTKPGADWFTVYPPGFRKILNYIKRNYGDVPIIVTENGLCDYGGLEDYERVSYFNKYLYQLLLAVNVDKCNVIGYFAWTLMDDFEWNDGYVTKFGLFHVDYNSPERTRTPKLSATNYGHIVRTRKIDFDFIKPPLKQQKL</sequence>